<name>A0A8X6HMH6_TRICU</name>
<evidence type="ECO:0000313" key="3">
    <source>
        <dbReference type="EMBL" id="GFR26338.1"/>
    </source>
</evidence>
<sequence>MYSHIIFFLLAILQLFSIAYSQSLPSFLPIKEPFDNIEKIIETYNFKSFDLDKENKLYTNIDIDSNLVDTVNKIILAQDDLFVLKSNPYDILLIDNPNMNSVDGVAEKDYVIVEGDFKKDPKNYTIVISHELMHRYIGHIIEQDNDKKIEIMYKWFFEGFTEFYGAKALIDAKLINTDEYLKIVNITLQKYFNSPINKISFEKMDEKHLLSNNINMITYYQKGFILAMIIDEKLRERKYNLLNIVNKIISETTLKQVDFNTDLFTSYLREHLPESFIKKFVSSINNPSTLLTLLPHRLLNKNLTFQDTESHSDICFDLTKSLELRKIHEVKLNSDCYNRGLRDGQALKCYSMYFYNGSIKNGDIELKVLENEIPRIVHIKAGKTIKRIPVYN</sequence>
<evidence type="ECO:0000256" key="1">
    <source>
        <dbReference type="SAM" id="SignalP"/>
    </source>
</evidence>
<feature type="domain" description="Peptidase M61 catalytic" evidence="2">
    <location>
        <begin position="127"/>
        <end position="225"/>
    </location>
</feature>
<dbReference type="SUPFAM" id="SSF55486">
    <property type="entry name" value="Metalloproteases ('zincins'), catalytic domain"/>
    <property type="match status" value="1"/>
</dbReference>
<keyword evidence="1" id="KW-0732">Signal</keyword>
<dbReference type="InterPro" id="IPR027268">
    <property type="entry name" value="Peptidase_M4/M1_CTD_sf"/>
</dbReference>
<comment type="caution">
    <text evidence="3">The sequence shown here is derived from an EMBL/GenBank/DDBJ whole genome shotgun (WGS) entry which is preliminary data.</text>
</comment>
<evidence type="ECO:0000313" key="4">
    <source>
        <dbReference type="Proteomes" id="UP000887116"/>
    </source>
</evidence>
<protein>
    <recommendedName>
        <fullName evidence="2">Peptidase M61 catalytic domain-containing protein</fullName>
    </recommendedName>
</protein>
<feature type="chain" id="PRO_5036483549" description="Peptidase M61 catalytic domain-containing protein" evidence="1">
    <location>
        <begin position="22"/>
        <end position="392"/>
    </location>
</feature>
<evidence type="ECO:0000259" key="2">
    <source>
        <dbReference type="Pfam" id="PF05299"/>
    </source>
</evidence>
<accession>A0A8X6HMH6</accession>
<organism evidence="3 4">
    <name type="scientific">Trichonephila clavata</name>
    <name type="common">Joro spider</name>
    <name type="synonym">Nephila clavata</name>
    <dbReference type="NCBI Taxonomy" id="2740835"/>
    <lineage>
        <taxon>Eukaryota</taxon>
        <taxon>Metazoa</taxon>
        <taxon>Ecdysozoa</taxon>
        <taxon>Arthropoda</taxon>
        <taxon>Chelicerata</taxon>
        <taxon>Arachnida</taxon>
        <taxon>Araneae</taxon>
        <taxon>Araneomorphae</taxon>
        <taxon>Entelegynae</taxon>
        <taxon>Araneoidea</taxon>
        <taxon>Nephilidae</taxon>
        <taxon>Trichonephila</taxon>
    </lineage>
</organism>
<dbReference type="InterPro" id="IPR007963">
    <property type="entry name" value="Peptidase_M61_catalytic"/>
</dbReference>
<keyword evidence="4" id="KW-1185">Reference proteome</keyword>
<gene>
    <name evidence="3" type="ORF">TNCT_702221</name>
</gene>
<dbReference type="Pfam" id="PF05299">
    <property type="entry name" value="Peptidase_M61"/>
    <property type="match status" value="1"/>
</dbReference>
<dbReference type="AlphaFoldDB" id="A0A8X6HMH6"/>
<dbReference type="EMBL" id="BMAO01008784">
    <property type="protein sequence ID" value="GFR26338.1"/>
    <property type="molecule type" value="Genomic_DNA"/>
</dbReference>
<reference evidence="3" key="1">
    <citation type="submission" date="2020-07" db="EMBL/GenBank/DDBJ databases">
        <title>Multicomponent nature underlies the extraordinary mechanical properties of spider dragline silk.</title>
        <authorList>
            <person name="Kono N."/>
            <person name="Nakamura H."/>
            <person name="Mori M."/>
            <person name="Yoshida Y."/>
            <person name="Ohtoshi R."/>
            <person name="Malay A.D."/>
            <person name="Moran D.A.P."/>
            <person name="Tomita M."/>
            <person name="Numata K."/>
            <person name="Arakawa K."/>
        </authorList>
    </citation>
    <scope>NUCLEOTIDE SEQUENCE</scope>
</reference>
<proteinExistence type="predicted"/>
<dbReference type="Gene3D" id="1.10.390.10">
    <property type="entry name" value="Neutral Protease Domain 2"/>
    <property type="match status" value="1"/>
</dbReference>
<dbReference type="Proteomes" id="UP000887116">
    <property type="component" value="Unassembled WGS sequence"/>
</dbReference>
<feature type="signal peptide" evidence="1">
    <location>
        <begin position="1"/>
        <end position="21"/>
    </location>
</feature>